<protein>
    <submittedName>
        <fullName evidence="2">Uncharacterized protein</fullName>
    </submittedName>
</protein>
<evidence type="ECO:0000256" key="1">
    <source>
        <dbReference type="SAM" id="SignalP"/>
    </source>
</evidence>
<dbReference type="EMBL" id="QZWG01000015">
    <property type="protein sequence ID" value="RZB63640.1"/>
    <property type="molecule type" value="Genomic_DNA"/>
</dbReference>
<feature type="chain" id="PRO_5019334012" evidence="1">
    <location>
        <begin position="26"/>
        <end position="186"/>
    </location>
</feature>
<accession>A0A445GQV2</accession>
<feature type="signal peptide" evidence="1">
    <location>
        <begin position="1"/>
        <end position="25"/>
    </location>
</feature>
<dbReference type="AlphaFoldDB" id="A0A445GQV2"/>
<name>A0A445GQV2_GLYSO</name>
<evidence type="ECO:0000313" key="2">
    <source>
        <dbReference type="EMBL" id="RZB63640.1"/>
    </source>
</evidence>
<sequence length="186" mass="21096">MLKLKSCFWMRLTLVFLLLLSSCKSRPLGTPTTLKSFPAQDSSYGAHASYWSWVLEFQESPRKPGRLTPEDSYLDVFASDRETNIKEKQRWIDNNEMETCRGSAFAVVHQGVVVVSFLLTNLAFMLGLYSVGLVEPISIFSYKEMEQEIRVWTYKGMSENGGRGEAVVAVYSGGIFIENREELRGV</sequence>
<keyword evidence="3" id="KW-1185">Reference proteome</keyword>
<dbReference type="PROSITE" id="PS51257">
    <property type="entry name" value="PROKAR_LIPOPROTEIN"/>
    <property type="match status" value="1"/>
</dbReference>
<proteinExistence type="predicted"/>
<gene>
    <name evidence="2" type="ORF">D0Y65_040291</name>
</gene>
<keyword evidence="1" id="KW-0732">Signal</keyword>
<comment type="caution">
    <text evidence="2">The sequence shown here is derived from an EMBL/GenBank/DDBJ whole genome shotgun (WGS) entry which is preliminary data.</text>
</comment>
<dbReference type="Proteomes" id="UP000289340">
    <property type="component" value="Chromosome 15"/>
</dbReference>
<evidence type="ECO:0000313" key="3">
    <source>
        <dbReference type="Proteomes" id="UP000289340"/>
    </source>
</evidence>
<reference evidence="2 3" key="1">
    <citation type="submission" date="2018-09" db="EMBL/GenBank/DDBJ databases">
        <title>A high-quality reference genome of wild soybean provides a powerful tool to mine soybean genomes.</title>
        <authorList>
            <person name="Xie M."/>
            <person name="Chung C.Y.L."/>
            <person name="Li M.-W."/>
            <person name="Wong F.-L."/>
            <person name="Chan T.-F."/>
            <person name="Lam H.-M."/>
        </authorList>
    </citation>
    <scope>NUCLEOTIDE SEQUENCE [LARGE SCALE GENOMIC DNA]</scope>
    <source>
        <strain evidence="3">cv. W05</strain>
        <tissue evidence="2">Hypocotyl of etiolated seedlings</tissue>
    </source>
</reference>
<organism evidence="2 3">
    <name type="scientific">Glycine soja</name>
    <name type="common">Wild soybean</name>
    <dbReference type="NCBI Taxonomy" id="3848"/>
    <lineage>
        <taxon>Eukaryota</taxon>
        <taxon>Viridiplantae</taxon>
        <taxon>Streptophyta</taxon>
        <taxon>Embryophyta</taxon>
        <taxon>Tracheophyta</taxon>
        <taxon>Spermatophyta</taxon>
        <taxon>Magnoliopsida</taxon>
        <taxon>eudicotyledons</taxon>
        <taxon>Gunneridae</taxon>
        <taxon>Pentapetalae</taxon>
        <taxon>rosids</taxon>
        <taxon>fabids</taxon>
        <taxon>Fabales</taxon>
        <taxon>Fabaceae</taxon>
        <taxon>Papilionoideae</taxon>
        <taxon>50 kb inversion clade</taxon>
        <taxon>NPAAA clade</taxon>
        <taxon>indigoferoid/millettioid clade</taxon>
        <taxon>Phaseoleae</taxon>
        <taxon>Glycine</taxon>
        <taxon>Glycine subgen. Soja</taxon>
    </lineage>
</organism>